<dbReference type="GO" id="GO:1902936">
    <property type="term" value="F:phosphatidylinositol bisphosphate binding"/>
    <property type="evidence" value="ECO:0007669"/>
    <property type="project" value="TreeGrafter"/>
</dbReference>
<evidence type="ECO:0000313" key="2">
    <source>
        <dbReference type="EMBL" id="CAH0549601.1"/>
    </source>
</evidence>
<evidence type="ECO:0000259" key="1">
    <source>
        <dbReference type="Pfam" id="PF00650"/>
    </source>
</evidence>
<dbReference type="PANTHER" id="PTHR10174">
    <property type="entry name" value="ALPHA-TOCOPHEROL TRANSFER PROTEIN-RELATED"/>
    <property type="match status" value="1"/>
</dbReference>
<sequence length="329" mass="38928">MEDSVYFEPVSKETINKILEKYNYTESSLKSDVDSLYDWFATQPHFPTKLDKQLLPLYLLFGKGSIETTKQKVDFYFTLRSKIKEFFENDNPTHDHLLDFSKLMYIVPLPKLNHDLGRVMVMHMRETDLPYDPILSFKTIMNITDLRLHEDVSVGTYIIYDGKNSKIQHVTCWSPMLVKRMNDCFNKMFKESVLGIHLINIQPYITNFLNVIKPVIGKKVASRKKMSQIKDLLKITPNLKNEIRNSFNITKEEIEENIKLLRLWMEQTPHLPTEIYRWVEEIDHWTPFFTRHVEVKSDETKRIGRNHEFEIFGTGSEGSFKKINLQQLL</sequence>
<dbReference type="PANTHER" id="PTHR10174:SF222">
    <property type="entry name" value="GH10083P-RELATED"/>
    <property type="match status" value="1"/>
</dbReference>
<name>A0A9P0FE97_BRAAE</name>
<dbReference type="Gene3D" id="3.40.525.10">
    <property type="entry name" value="CRAL-TRIO lipid binding domain"/>
    <property type="match status" value="1"/>
</dbReference>
<evidence type="ECO:0000313" key="3">
    <source>
        <dbReference type="Proteomes" id="UP001154078"/>
    </source>
</evidence>
<dbReference type="SUPFAM" id="SSF52087">
    <property type="entry name" value="CRAL/TRIO domain"/>
    <property type="match status" value="1"/>
</dbReference>
<proteinExistence type="predicted"/>
<protein>
    <recommendedName>
        <fullName evidence="1">CRAL-TRIO domain-containing protein</fullName>
    </recommendedName>
</protein>
<dbReference type="AlphaFoldDB" id="A0A9P0FE97"/>
<dbReference type="EMBL" id="OV121142">
    <property type="protein sequence ID" value="CAH0549601.1"/>
    <property type="molecule type" value="Genomic_DNA"/>
</dbReference>
<reference evidence="2" key="1">
    <citation type="submission" date="2021-12" db="EMBL/GenBank/DDBJ databases">
        <authorList>
            <person name="King R."/>
        </authorList>
    </citation>
    <scope>NUCLEOTIDE SEQUENCE</scope>
</reference>
<accession>A0A9P0FE97</accession>
<organism evidence="2 3">
    <name type="scientific">Brassicogethes aeneus</name>
    <name type="common">Rape pollen beetle</name>
    <name type="synonym">Meligethes aeneus</name>
    <dbReference type="NCBI Taxonomy" id="1431903"/>
    <lineage>
        <taxon>Eukaryota</taxon>
        <taxon>Metazoa</taxon>
        <taxon>Ecdysozoa</taxon>
        <taxon>Arthropoda</taxon>
        <taxon>Hexapoda</taxon>
        <taxon>Insecta</taxon>
        <taxon>Pterygota</taxon>
        <taxon>Neoptera</taxon>
        <taxon>Endopterygota</taxon>
        <taxon>Coleoptera</taxon>
        <taxon>Polyphaga</taxon>
        <taxon>Cucujiformia</taxon>
        <taxon>Nitidulidae</taxon>
        <taxon>Meligethinae</taxon>
        <taxon>Brassicogethes</taxon>
    </lineage>
</organism>
<dbReference type="OrthoDB" id="6575879at2759"/>
<gene>
    <name evidence="2" type="ORF">MELIAE_LOCUS2695</name>
</gene>
<keyword evidence="3" id="KW-1185">Reference proteome</keyword>
<dbReference type="Proteomes" id="UP001154078">
    <property type="component" value="Chromosome 11"/>
</dbReference>
<dbReference type="InterPro" id="IPR036273">
    <property type="entry name" value="CRAL/TRIO_N_dom_sf"/>
</dbReference>
<feature type="domain" description="CRAL-TRIO" evidence="1">
    <location>
        <begin position="155"/>
        <end position="231"/>
    </location>
</feature>
<dbReference type="InterPro" id="IPR001251">
    <property type="entry name" value="CRAL-TRIO_dom"/>
</dbReference>
<dbReference type="Pfam" id="PF00650">
    <property type="entry name" value="CRAL_TRIO"/>
    <property type="match status" value="1"/>
</dbReference>
<dbReference type="SUPFAM" id="SSF46938">
    <property type="entry name" value="CRAL/TRIO N-terminal domain"/>
    <property type="match status" value="1"/>
</dbReference>
<dbReference type="GO" id="GO:0016020">
    <property type="term" value="C:membrane"/>
    <property type="evidence" value="ECO:0007669"/>
    <property type="project" value="TreeGrafter"/>
</dbReference>
<dbReference type="InterPro" id="IPR036865">
    <property type="entry name" value="CRAL-TRIO_dom_sf"/>
</dbReference>